<protein>
    <recommendedName>
        <fullName evidence="2">Solute-binding protein family 5 domain-containing protein</fullName>
    </recommendedName>
</protein>
<feature type="non-terminal residue" evidence="3">
    <location>
        <position position="1"/>
    </location>
</feature>
<dbReference type="GO" id="GO:0015833">
    <property type="term" value="P:peptide transport"/>
    <property type="evidence" value="ECO:0007669"/>
    <property type="project" value="TreeGrafter"/>
</dbReference>
<dbReference type="GO" id="GO:0042884">
    <property type="term" value="P:microcin transport"/>
    <property type="evidence" value="ECO:0007669"/>
    <property type="project" value="TreeGrafter"/>
</dbReference>
<evidence type="ECO:0000313" key="3">
    <source>
        <dbReference type="EMBL" id="SVB64470.1"/>
    </source>
</evidence>
<dbReference type="SUPFAM" id="SSF53850">
    <property type="entry name" value="Periplasmic binding protein-like II"/>
    <property type="match status" value="1"/>
</dbReference>
<evidence type="ECO:0000256" key="1">
    <source>
        <dbReference type="ARBA" id="ARBA00022729"/>
    </source>
</evidence>
<dbReference type="Gene3D" id="3.40.190.10">
    <property type="entry name" value="Periplasmic binding protein-like II"/>
    <property type="match status" value="1"/>
</dbReference>
<name>A0A382FN65_9ZZZZ</name>
<dbReference type="InterPro" id="IPR000914">
    <property type="entry name" value="SBP_5_dom"/>
</dbReference>
<dbReference type="PANTHER" id="PTHR30290">
    <property type="entry name" value="PERIPLASMIC BINDING COMPONENT OF ABC TRANSPORTER"/>
    <property type="match status" value="1"/>
</dbReference>
<dbReference type="GO" id="GO:1904680">
    <property type="term" value="F:peptide transmembrane transporter activity"/>
    <property type="evidence" value="ECO:0007669"/>
    <property type="project" value="TreeGrafter"/>
</dbReference>
<dbReference type="PANTHER" id="PTHR30290:SF64">
    <property type="entry name" value="ABC TRANSPORTER PERIPLASMIC BINDING PROTEIN"/>
    <property type="match status" value="1"/>
</dbReference>
<dbReference type="AlphaFoldDB" id="A0A382FN65"/>
<dbReference type="GO" id="GO:0030288">
    <property type="term" value="C:outer membrane-bounded periplasmic space"/>
    <property type="evidence" value="ECO:0007669"/>
    <property type="project" value="TreeGrafter"/>
</dbReference>
<accession>A0A382FN65</accession>
<feature type="domain" description="Solute-binding protein family 5" evidence="2">
    <location>
        <begin position="109"/>
        <end position="199"/>
    </location>
</feature>
<dbReference type="EMBL" id="UINC01050925">
    <property type="protein sequence ID" value="SVB64470.1"/>
    <property type="molecule type" value="Genomic_DNA"/>
</dbReference>
<feature type="non-terminal residue" evidence="3">
    <location>
        <position position="205"/>
    </location>
</feature>
<evidence type="ECO:0000259" key="2">
    <source>
        <dbReference type="Pfam" id="PF00496"/>
    </source>
</evidence>
<organism evidence="3">
    <name type="scientific">marine metagenome</name>
    <dbReference type="NCBI Taxonomy" id="408172"/>
    <lineage>
        <taxon>unclassified sequences</taxon>
        <taxon>metagenomes</taxon>
        <taxon>ecological metagenomes</taxon>
    </lineage>
</organism>
<dbReference type="InterPro" id="IPR039424">
    <property type="entry name" value="SBP_5"/>
</dbReference>
<reference evidence="3" key="1">
    <citation type="submission" date="2018-05" db="EMBL/GenBank/DDBJ databases">
        <authorList>
            <person name="Lanie J.A."/>
            <person name="Ng W.-L."/>
            <person name="Kazmierczak K.M."/>
            <person name="Andrzejewski T.M."/>
            <person name="Davidsen T.M."/>
            <person name="Wayne K.J."/>
            <person name="Tettelin H."/>
            <person name="Glass J.I."/>
            <person name="Rusch D."/>
            <person name="Podicherti R."/>
            <person name="Tsui H.-C.T."/>
            <person name="Winkler M.E."/>
        </authorList>
    </citation>
    <scope>NUCLEOTIDE SEQUENCE</scope>
</reference>
<keyword evidence="1" id="KW-0732">Signal</keyword>
<sequence length="205" mass="23003">VLRRHPWEFLLIILCIATFTAASLRFAAAEGQESHALSMYGDIKYNPNFTHFDYVNPNAPKGGAVRLAAIGTYNSFNPFIIKGVPGIGLSMIYDGLLESSQDEAFTEYGRLAESVEIPEDRSWVIFNLRPEARWHDGAPITADDVLFSFNLLMQSGNPFYKAYYAEVSKAEKINAHSVKFSFGAGVNRELPLIMGQFTVLPKHYW</sequence>
<proteinExistence type="predicted"/>
<gene>
    <name evidence="3" type="ORF">METZ01_LOCUS217324</name>
</gene>
<dbReference type="Pfam" id="PF00496">
    <property type="entry name" value="SBP_bac_5"/>
    <property type="match status" value="1"/>
</dbReference>